<reference evidence="2" key="3">
    <citation type="submission" date="2018-08" db="UniProtKB">
        <authorList>
            <consortium name="EnsemblPlants"/>
        </authorList>
    </citation>
    <scope>IDENTIFICATION</scope>
    <source>
        <strain evidence="2">cv. Bd21</strain>
    </source>
</reference>
<dbReference type="EMBL" id="CM000880">
    <property type="protein sequence ID" value="PNT77604.1"/>
    <property type="molecule type" value="Genomic_DNA"/>
</dbReference>
<reference evidence="1" key="2">
    <citation type="submission" date="2017-06" db="EMBL/GenBank/DDBJ databases">
        <title>WGS assembly of Brachypodium distachyon.</title>
        <authorList>
            <consortium name="The International Brachypodium Initiative"/>
            <person name="Lucas S."/>
            <person name="Harmon-Smith M."/>
            <person name="Lail K."/>
            <person name="Tice H."/>
            <person name="Grimwood J."/>
            <person name="Bruce D."/>
            <person name="Barry K."/>
            <person name="Shu S."/>
            <person name="Lindquist E."/>
            <person name="Wang M."/>
            <person name="Pitluck S."/>
            <person name="Vogel J.P."/>
            <person name="Garvin D.F."/>
            <person name="Mockler T.C."/>
            <person name="Schmutz J."/>
            <person name="Rokhsar D."/>
            <person name="Bevan M.W."/>
        </authorList>
    </citation>
    <scope>NUCLEOTIDE SEQUENCE</scope>
    <source>
        <strain evidence="1">Bd21</strain>
    </source>
</reference>
<keyword evidence="3" id="KW-1185">Reference proteome</keyword>
<dbReference type="EnsemblPlants" id="PNT77604">
    <property type="protein sequence ID" value="PNT77604"/>
    <property type="gene ID" value="BRADI_1g65782v3"/>
</dbReference>
<gene>
    <name evidence="1" type="ORF">BRADI_1g65782v3</name>
</gene>
<reference evidence="1 2" key="1">
    <citation type="journal article" date="2010" name="Nature">
        <title>Genome sequencing and analysis of the model grass Brachypodium distachyon.</title>
        <authorList>
            <consortium name="International Brachypodium Initiative"/>
        </authorList>
    </citation>
    <scope>NUCLEOTIDE SEQUENCE [LARGE SCALE GENOMIC DNA]</scope>
    <source>
        <strain evidence="1 2">Bd21</strain>
    </source>
</reference>
<dbReference type="InParanoid" id="A0A2K2DTJ7"/>
<evidence type="ECO:0000313" key="3">
    <source>
        <dbReference type="Proteomes" id="UP000008810"/>
    </source>
</evidence>
<name>A0A2K2DTJ7_BRADI</name>
<organism evidence="1">
    <name type="scientific">Brachypodium distachyon</name>
    <name type="common">Purple false brome</name>
    <name type="synonym">Trachynia distachya</name>
    <dbReference type="NCBI Taxonomy" id="15368"/>
    <lineage>
        <taxon>Eukaryota</taxon>
        <taxon>Viridiplantae</taxon>
        <taxon>Streptophyta</taxon>
        <taxon>Embryophyta</taxon>
        <taxon>Tracheophyta</taxon>
        <taxon>Spermatophyta</taxon>
        <taxon>Magnoliopsida</taxon>
        <taxon>Liliopsida</taxon>
        <taxon>Poales</taxon>
        <taxon>Poaceae</taxon>
        <taxon>BOP clade</taxon>
        <taxon>Pooideae</taxon>
        <taxon>Stipodae</taxon>
        <taxon>Brachypodieae</taxon>
        <taxon>Brachypodium</taxon>
    </lineage>
</organism>
<evidence type="ECO:0000313" key="2">
    <source>
        <dbReference type="EnsemblPlants" id="PNT77604"/>
    </source>
</evidence>
<dbReference type="AlphaFoldDB" id="A0A2K2DTJ7"/>
<protein>
    <submittedName>
        <fullName evidence="1 2">Uncharacterized protein</fullName>
    </submittedName>
</protein>
<sequence length="80" mass="9230">MVRTKSPAKRKAVGVAIPKLPVYSRNCNSSWKEIVSSSKFSLVSGCRWKEQRRRWMQSTRNCSHWALLDAILEAFCDENV</sequence>
<accession>A0A2K2DTJ7</accession>
<dbReference type="Proteomes" id="UP000008810">
    <property type="component" value="Chromosome 1"/>
</dbReference>
<evidence type="ECO:0000313" key="1">
    <source>
        <dbReference type="EMBL" id="PNT77604.1"/>
    </source>
</evidence>
<proteinExistence type="predicted"/>
<dbReference type="Gramene" id="PNT77604">
    <property type="protein sequence ID" value="PNT77604"/>
    <property type="gene ID" value="BRADI_1g65782v3"/>
</dbReference>